<name>A0A316WF70_9FLAO</name>
<proteinExistence type="predicted"/>
<evidence type="ECO:0000313" key="3">
    <source>
        <dbReference type="EMBL" id="PWN59003.1"/>
    </source>
</evidence>
<feature type="transmembrane region" description="Helical" evidence="2">
    <location>
        <begin position="137"/>
        <end position="159"/>
    </location>
</feature>
<feature type="compositionally biased region" description="Basic and acidic residues" evidence="1">
    <location>
        <begin position="1"/>
        <end position="11"/>
    </location>
</feature>
<gene>
    <name evidence="3" type="ORF">C1634_020530</name>
</gene>
<keyword evidence="2" id="KW-0472">Membrane</keyword>
<evidence type="ECO:0000313" key="4">
    <source>
        <dbReference type="Proteomes" id="UP000236413"/>
    </source>
</evidence>
<dbReference type="AlphaFoldDB" id="A0A316WF70"/>
<evidence type="ECO:0000256" key="2">
    <source>
        <dbReference type="SAM" id="Phobius"/>
    </source>
</evidence>
<comment type="caution">
    <text evidence="3">The sequence shown here is derived from an EMBL/GenBank/DDBJ whole genome shotgun (WGS) entry which is preliminary data.</text>
</comment>
<dbReference type="EMBL" id="PPEG02000009">
    <property type="protein sequence ID" value="PWN59003.1"/>
    <property type="molecule type" value="Genomic_DNA"/>
</dbReference>
<sequence length="231" mass="26719">MNYGKRKENQDKYQLFKNKKMENKNQNEESKSSGMELLENVIKSNDNNIASNLENNESNAELKADIEDLVLAIGQMQLDLEVVKEIPNEVLAFYEKEQLSRNQYLKDIATIIGAVISQKTSDFLVSFQKLAKRMEKFTWSGIGVAIFSVLVLIISINFATNWYKESIKAKSELRQDILNDIAYEGKKIYNENEVKILSENTKVMQLWIKNNPKKAEDFLRFKDGFEAKNNK</sequence>
<keyword evidence="2" id="KW-1133">Transmembrane helix</keyword>
<evidence type="ECO:0000256" key="1">
    <source>
        <dbReference type="SAM" id="MobiDB-lite"/>
    </source>
</evidence>
<accession>A0A316WF70</accession>
<reference evidence="3 4" key="1">
    <citation type="submission" date="2018-04" db="EMBL/GenBank/DDBJ databases">
        <title>Chryseobacterium oncorhynchi 701B-08T from rainbow trout, and Chryseobacterium viscerum 687B-08T from diseased fish.</title>
        <authorList>
            <person name="Jeong J.-J."/>
            <person name="Lee Y.J."/>
            <person name="Pathiraja D."/>
            <person name="Park B."/>
            <person name="Choi I.-G."/>
            <person name="Kim K.D."/>
        </authorList>
    </citation>
    <scope>NUCLEOTIDE SEQUENCE [LARGE SCALE GENOMIC DNA]</scope>
    <source>
        <strain evidence="3 4">687B-08</strain>
    </source>
</reference>
<dbReference type="Proteomes" id="UP000236413">
    <property type="component" value="Unassembled WGS sequence"/>
</dbReference>
<feature type="region of interest" description="Disordered" evidence="1">
    <location>
        <begin position="1"/>
        <end position="33"/>
    </location>
</feature>
<protein>
    <submittedName>
        <fullName evidence="3">Uncharacterized protein</fullName>
    </submittedName>
</protein>
<organism evidence="3 4">
    <name type="scientific">Chryseobacterium viscerum</name>
    <dbReference type="NCBI Taxonomy" id="1037377"/>
    <lineage>
        <taxon>Bacteria</taxon>
        <taxon>Pseudomonadati</taxon>
        <taxon>Bacteroidota</taxon>
        <taxon>Flavobacteriia</taxon>
        <taxon>Flavobacteriales</taxon>
        <taxon>Weeksellaceae</taxon>
        <taxon>Chryseobacterium group</taxon>
        <taxon>Chryseobacterium</taxon>
    </lineage>
</organism>
<keyword evidence="2" id="KW-0812">Transmembrane</keyword>
<feature type="compositionally biased region" description="Basic and acidic residues" evidence="1">
    <location>
        <begin position="19"/>
        <end position="31"/>
    </location>
</feature>